<protein>
    <submittedName>
        <fullName evidence="1">Uncharacterized protein</fullName>
    </submittedName>
</protein>
<dbReference type="EMBL" id="KN825269">
    <property type="protein sequence ID" value="KIK92537.1"/>
    <property type="molecule type" value="Genomic_DNA"/>
</dbReference>
<name>A0A0D0D6S4_9AGAM</name>
<accession>A0A0D0D6S4</accession>
<dbReference type="AlphaFoldDB" id="A0A0D0D6S4"/>
<dbReference type="HOGENOM" id="CLU_2484010_0_0_1"/>
<reference evidence="2" key="2">
    <citation type="submission" date="2015-01" db="EMBL/GenBank/DDBJ databases">
        <title>Evolutionary Origins and Diversification of the Mycorrhizal Mutualists.</title>
        <authorList>
            <consortium name="DOE Joint Genome Institute"/>
            <consortium name="Mycorrhizal Genomics Consortium"/>
            <person name="Kohler A."/>
            <person name="Kuo A."/>
            <person name="Nagy L.G."/>
            <person name="Floudas D."/>
            <person name="Copeland A."/>
            <person name="Barry K.W."/>
            <person name="Cichocki N."/>
            <person name="Veneault-Fourrey C."/>
            <person name="LaButti K."/>
            <person name="Lindquist E.A."/>
            <person name="Lipzen A."/>
            <person name="Lundell T."/>
            <person name="Morin E."/>
            <person name="Murat C."/>
            <person name="Riley R."/>
            <person name="Ohm R."/>
            <person name="Sun H."/>
            <person name="Tunlid A."/>
            <person name="Henrissat B."/>
            <person name="Grigoriev I.V."/>
            <person name="Hibbett D.S."/>
            <person name="Martin F."/>
        </authorList>
    </citation>
    <scope>NUCLEOTIDE SEQUENCE [LARGE SCALE GENOMIC DNA]</scope>
    <source>
        <strain evidence="2">Ve08.2h10</strain>
    </source>
</reference>
<dbReference type="InParanoid" id="A0A0D0D6S4"/>
<sequence>MTKKGDADFVEGTVDLDNWPVHSSAAEEELNNMKNGYHAMPLPAYDTNDQLIDTASYPQWLKGAIVDMHFILSHSAFNGKDTYMADL</sequence>
<reference evidence="1 2" key="1">
    <citation type="submission" date="2014-04" db="EMBL/GenBank/DDBJ databases">
        <authorList>
            <consortium name="DOE Joint Genome Institute"/>
            <person name="Kuo A."/>
            <person name="Kohler A."/>
            <person name="Jargeat P."/>
            <person name="Nagy L.G."/>
            <person name="Floudas D."/>
            <person name="Copeland A."/>
            <person name="Barry K.W."/>
            <person name="Cichocki N."/>
            <person name="Veneault-Fourrey C."/>
            <person name="LaButti K."/>
            <person name="Lindquist E.A."/>
            <person name="Lipzen A."/>
            <person name="Lundell T."/>
            <person name="Morin E."/>
            <person name="Murat C."/>
            <person name="Sun H."/>
            <person name="Tunlid A."/>
            <person name="Henrissat B."/>
            <person name="Grigoriev I.V."/>
            <person name="Hibbett D.S."/>
            <person name="Martin F."/>
            <person name="Nordberg H.P."/>
            <person name="Cantor M.N."/>
            <person name="Hua S.X."/>
        </authorList>
    </citation>
    <scope>NUCLEOTIDE SEQUENCE [LARGE SCALE GENOMIC DNA]</scope>
    <source>
        <strain evidence="1 2">Ve08.2h10</strain>
    </source>
</reference>
<keyword evidence="2" id="KW-1185">Reference proteome</keyword>
<dbReference type="OrthoDB" id="2685635at2759"/>
<evidence type="ECO:0000313" key="2">
    <source>
        <dbReference type="Proteomes" id="UP000054538"/>
    </source>
</evidence>
<proteinExistence type="predicted"/>
<evidence type="ECO:0000313" key="1">
    <source>
        <dbReference type="EMBL" id="KIK92537.1"/>
    </source>
</evidence>
<organism evidence="1 2">
    <name type="scientific">Paxillus rubicundulus Ve08.2h10</name>
    <dbReference type="NCBI Taxonomy" id="930991"/>
    <lineage>
        <taxon>Eukaryota</taxon>
        <taxon>Fungi</taxon>
        <taxon>Dikarya</taxon>
        <taxon>Basidiomycota</taxon>
        <taxon>Agaricomycotina</taxon>
        <taxon>Agaricomycetes</taxon>
        <taxon>Agaricomycetidae</taxon>
        <taxon>Boletales</taxon>
        <taxon>Paxilineae</taxon>
        <taxon>Paxillaceae</taxon>
        <taxon>Paxillus</taxon>
    </lineage>
</organism>
<gene>
    <name evidence="1" type="ORF">PAXRUDRAFT_829866</name>
</gene>
<dbReference type="Proteomes" id="UP000054538">
    <property type="component" value="Unassembled WGS sequence"/>
</dbReference>